<evidence type="ECO:0000256" key="3">
    <source>
        <dbReference type="ARBA" id="ARBA00012438"/>
    </source>
</evidence>
<reference evidence="17" key="1">
    <citation type="journal article" date="2019" name="Int. J. Syst. Evol. Microbiol.">
        <title>The Global Catalogue of Microorganisms (GCM) 10K type strain sequencing project: providing services to taxonomists for standard genome sequencing and annotation.</title>
        <authorList>
            <consortium name="The Broad Institute Genomics Platform"/>
            <consortium name="The Broad Institute Genome Sequencing Center for Infectious Disease"/>
            <person name="Wu L."/>
            <person name="Ma J."/>
        </authorList>
    </citation>
    <scope>NUCLEOTIDE SEQUENCE [LARGE SCALE GENOMIC DNA]</scope>
    <source>
        <strain evidence="17">CCUG 49339</strain>
    </source>
</reference>
<keyword evidence="7" id="KW-0812">Transmembrane</keyword>
<evidence type="ECO:0000256" key="5">
    <source>
        <dbReference type="ARBA" id="ARBA00022553"/>
    </source>
</evidence>
<comment type="caution">
    <text evidence="16">The sequence shown here is derived from an EMBL/GenBank/DDBJ whole genome shotgun (WGS) entry which is preliminary data.</text>
</comment>
<keyword evidence="8" id="KW-0547">Nucleotide-binding</keyword>
<dbReference type="SUPFAM" id="SSF55874">
    <property type="entry name" value="ATPase domain of HSP90 chaperone/DNA topoisomerase II/histidine kinase"/>
    <property type="match status" value="1"/>
</dbReference>
<dbReference type="PANTHER" id="PTHR45528:SF1">
    <property type="entry name" value="SENSOR HISTIDINE KINASE CPXA"/>
    <property type="match status" value="1"/>
</dbReference>
<dbReference type="InterPro" id="IPR036890">
    <property type="entry name" value="HATPase_C_sf"/>
</dbReference>
<keyword evidence="6" id="KW-0808">Transferase</keyword>
<dbReference type="SMART" id="SM00388">
    <property type="entry name" value="HisKA"/>
    <property type="match status" value="1"/>
</dbReference>
<dbReference type="SMART" id="SM00387">
    <property type="entry name" value="HATPase_c"/>
    <property type="match status" value="1"/>
</dbReference>
<comment type="catalytic activity">
    <reaction evidence="1">
        <text>ATP + protein L-histidine = ADP + protein N-phospho-L-histidine.</text>
        <dbReference type="EC" id="2.7.13.3"/>
    </reaction>
</comment>
<dbReference type="CDD" id="cd00075">
    <property type="entry name" value="HATPase"/>
    <property type="match status" value="1"/>
</dbReference>
<dbReference type="InterPro" id="IPR036097">
    <property type="entry name" value="HisK_dim/P_sf"/>
</dbReference>
<dbReference type="GO" id="GO:0016301">
    <property type="term" value="F:kinase activity"/>
    <property type="evidence" value="ECO:0007669"/>
    <property type="project" value="UniProtKB-KW"/>
</dbReference>
<evidence type="ECO:0000256" key="2">
    <source>
        <dbReference type="ARBA" id="ARBA00004651"/>
    </source>
</evidence>
<dbReference type="Proteomes" id="UP001597214">
    <property type="component" value="Unassembled WGS sequence"/>
</dbReference>
<keyword evidence="10" id="KW-0067">ATP-binding</keyword>
<dbReference type="InterPro" id="IPR003594">
    <property type="entry name" value="HATPase_dom"/>
</dbReference>
<keyword evidence="13" id="KW-0472">Membrane</keyword>
<evidence type="ECO:0000256" key="9">
    <source>
        <dbReference type="ARBA" id="ARBA00022777"/>
    </source>
</evidence>
<dbReference type="RefSeq" id="WP_377927901.1">
    <property type="nucleotide sequence ID" value="NZ_JBHUEM010000011.1"/>
</dbReference>
<evidence type="ECO:0000256" key="7">
    <source>
        <dbReference type="ARBA" id="ARBA00022692"/>
    </source>
</evidence>
<name>A0ABW4LPW6_9BACI</name>
<dbReference type="InterPro" id="IPR003660">
    <property type="entry name" value="HAMP_dom"/>
</dbReference>
<gene>
    <name evidence="16" type="ORF">ACFSCX_09155</name>
</gene>
<keyword evidence="4" id="KW-1003">Cell membrane</keyword>
<evidence type="ECO:0000256" key="8">
    <source>
        <dbReference type="ARBA" id="ARBA00022741"/>
    </source>
</evidence>
<dbReference type="Gene3D" id="3.30.565.10">
    <property type="entry name" value="Histidine kinase-like ATPase, C-terminal domain"/>
    <property type="match status" value="1"/>
</dbReference>
<dbReference type="CDD" id="cd06225">
    <property type="entry name" value="HAMP"/>
    <property type="match status" value="1"/>
</dbReference>
<feature type="domain" description="HAMP" evidence="15">
    <location>
        <begin position="186"/>
        <end position="238"/>
    </location>
</feature>
<dbReference type="Gene3D" id="3.30.450.20">
    <property type="entry name" value="PAS domain"/>
    <property type="match status" value="1"/>
</dbReference>
<keyword evidence="12" id="KW-0902">Two-component regulatory system</keyword>
<dbReference type="SMART" id="SM00304">
    <property type="entry name" value="HAMP"/>
    <property type="match status" value="1"/>
</dbReference>
<accession>A0ABW4LPW6</accession>
<evidence type="ECO:0000313" key="17">
    <source>
        <dbReference type="Proteomes" id="UP001597214"/>
    </source>
</evidence>
<keyword evidence="17" id="KW-1185">Reference proteome</keyword>
<dbReference type="InterPro" id="IPR005467">
    <property type="entry name" value="His_kinase_dom"/>
</dbReference>
<comment type="subcellular location">
    <subcellularLocation>
        <location evidence="2">Cell membrane</location>
        <topology evidence="2">Multi-pass membrane protein</topology>
    </subcellularLocation>
</comment>
<evidence type="ECO:0000256" key="1">
    <source>
        <dbReference type="ARBA" id="ARBA00000085"/>
    </source>
</evidence>
<dbReference type="EC" id="2.7.13.3" evidence="3"/>
<dbReference type="Pfam" id="PF00512">
    <property type="entry name" value="HisKA"/>
    <property type="match status" value="1"/>
</dbReference>
<evidence type="ECO:0000313" key="16">
    <source>
        <dbReference type="EMBL" id="MFD1736733.1"/>
    </source>
</evidence>
<dbReference type="Gene3D" id="1.10.8.500">
    <property type="entry name" value="HAMP domain in histidine kinase"/>
    <property type="match status" value="1"/>
</dbReference>
<evidence type="ECO:0000256" key="4">
    <source>
        <dbReference type="ARBA" id="ARBA00022475"/>
    </source>
</evidence>
<keyword evidence="11" id="KW-1133">Transmembrane helix</keyword>
<evidence type="ECO:0000256" key="10">
    <source>
        <dbReference type="ARBA" id="ARBA00022840"/>
    </source>
</evidence>
<dbReference type="InterPro" id="IPR004358">
    <property type="entry name" value="Sig_transdc_His_kin-like_C"/>
</dbReference>
<dbReference type="SUPFAM" id="SSF158472">
    <property type="entry name" value="HAMP domain-like"/>
    <property type="match status" value="1"/>
</dbReference>
<dbReference type="CDD" id="cd00082">
    <property type="entry name" value="HisKA"/>
    <property type="match status" value="1"/>
</dbReference>
<evidence type="ECO:0000259" key="15">
    <source>
        <dbReference type="PROSITE" id="PS50885"/>
    </source>
</evidence>
<evidence type="ECO:0000259" key="14">
    <source>
        <dbReference type="PROSITE" id="PS50109"/>
    </source>
</evidence>
<sequence length="471" mass="53018">MRWNSIVVKMGLTIMLLLLLILLPLGYTVNQIFTGFYFKQVQEELTSLSSRYSESLSSLEDQNLLTVFELLGNLTDHQIIVFNEKGIVVSNSGANLYSKGIQVDSEILADLFTNGHAQGVRGSDSPNRYYLVGKPISNNDQVIGGLIVLTSVEGIYDSLEQIQNLVTLAGVGSILLAMGFTFIISRKLTNPLIEIERATKKISKGDFTIRMKAGSKDEIGSLVMAINDMAQELDRIQNTRTEFFANISHELRTPITYLEGFTRAIKEKRYKSEQERDEYITILEEEAKRLSKLINDLFELSKMKEGKFDLYQEEISLNKVLQNSLAKVKLSAEQKGLEVRHMLASDDLIIVADRSRLEQVLLNLLENAIRYTNRGSIALSLKELNHQAIISIQDTGVGIPEQDLPYVFDRFYRVDKSRTRKLGGTGLGLAIVKELVELQNGTIDIKSKVGEGTAIHLIFPLYREEEQIEES</sequence>
<keyword evidence="9 16" id="KW-0418">Kinase</keyword>
<keyword evidence="5" id="KW-0597">Phosphoprotein</keyword>
<dbReference type="InterPro" id="IPR003661">
    <property type="entry name" value="HisK_dim/P_dom"/>
</dbReference>
<feature type="domain" description="Histidine kinase" evidence="14">
    <location>
        <begin position="246"/>
        <end position="463"/>
    </location>
</feature>
<dbReference type="SUPFAM" id="SSF47384">
    <property type="entry name" value="Homodimeric domain of signal transducing histidine kinase"/>
    <property type="match status" value="1"/>
</dbReference>
<evidence type="ECO:0000256" key="12">
    <source>
        <dbReference type="ARBA" id="ARBA00023012"/>
    </source>
</evidence>
<evidence type="ECO:0000256" key="6">
    <source>
        <dbReference type="ARBA" id="ARBA00022679"/>
    </source>
</evidence>
<evidence type="ECO:0000256" key="13">
    <source>
        <dbReference type="ARBA" id="ARBA00023136"/>
    </source>
</evidence>
<protein>
    <recommendedName>
        <fullName evidence="3">histidine kinase</fullName>
        <ecNumber evidence="3">2.7.13.3</ecNumber>
    </recommendedName>
</protein>
<dbReference type="PRINTS" id="PR00344">
    <property type="entry name" value="BCTRLSENSOR"/>
</dbReference>
<dbReference type="EMBL" id="JBHUEM010000011">
    <property type="protein sequence ID" value="MFD1736733.1"/>
    <property type="molecule type" value="Genomic_DNA"/>
</dbReference>
<dbReference type="Gene3D" id="1.10.287.130">
    <property type="match status" value="1"/>
</dbReference>
<dbReference type="PROSITE" id="PS50109">
    <property type="entry name" value="HIS_KIN"/>
    <property type="match status" value="1"/>
</dbReference>
<dbReference type="Pfam" id="PF02518">
    <property type="entry name" value="HATPase_c"/>
    <property type="match status" value="1"/>
</dbReference>
<proteinExistence type="predicted"/>
<organism evidence="16 17">
    <name type="scientific">Bacillus salitolerans</name>
    <dbReference type="NCBI Taxonomy" id="1437434"/>
    <lineage>
        <taxon>Bacteria</taxon>
        <taxon>Bacillati</taxon>
        <taxon>Bacillota</taxon>
        <taxon>Bacilli</taxon>
        <taxon>Bacillales</taxon>
        <taxon>Bacillaceae</taxon>
        <taxon>Bacillus</taxon>
    </lineage>
</organism>
<dbReference type="PANTHER" id="PTHR45528">
    <property type="entry name" value="SENSOR HISTIDINE KINASE CPXA"/>
    <property type="match status" value="1"/>
</dbReference>
<dbReference type="Pfam" id="PF00672">
    <property type="entry name" value="HAMP"/>
    <property type="match status" value="1"/>
</dbReference>
<dbReference type="InterPro" id="IPR050398">
    <property type="entry name" value="HssS/ArlS-like"/>
</dbReference>
<evidence type="ECO:0000256" key="11">
    <source>
        <dbReference type="ARBA" id="ARBA00022989"/>
    </source>
</evidence>
<dbReference type="PROSITE" id="PS50885">
    <property type="entry name" value="HAMP"/>
    <property type="match status" value="1"/>
</dbReference>